<accession>A0A813BSH5</accession>
<dbReference type="AlphaFoldDB" id="A0A813BSH5"/>
<evidence type="ECO:0000256" key="1">
    <source>
        <dbReference type="SAM" id="MobiDB-lite"/>
    </source>
</evidence>
<feature type="non-terminal residue" evidence="2">
    <location>
        <position position="127"/>
    </location>
</feature>
<comment type="caution">
    <text evidence="2">The sequence shown here is derived from an EMBL/GenBank/DDBJ whole genome shotgun (WGS) entry which is preliminary data.</text>
</comment>
<reference evidence="2" key="1">
    <citation type="submission" date="2021-02" db="EMBL/GenBank/DDBJ databases">
        <authorList>
            <person name="Dougan E. K."/>
            <person name="Rhodes N."/>
            <person name="Thang M."/>
            <person name="Chan C."/>
        </authorList>
    </citation>
    <scope>NUCLEOTIDE SEQUENCE</scope>
</reference>
<protein>
    <submittedName>
        <fullName evidence="2">Uncharacterized protein</fullName>
    </submittedName>
</protein>
<dbReference type="EMBL" id="CAJNJA010077589">
    <property type="protein sequence ID" value="CAE7920692.1"/>
    <property type="molecule type" value="Genomic_DNA"/>
</dbReference>
<keyword evidence="3" id="KW-1185">Reference proteome</keyword>
<evidence type="ECO:0000313" key="2">
    <source>
        <dbReference type="EMBL" id="CAE7920692.1"/>
    </source>
</evidence>
<organism evidence="2 3">
    <name type="scientific">Symbiodinium necroappetens</name>
    <dbReference type="NCBI Taxonomy" id="1628268"/>
    <lineage>
        <taxon>Eukaryota</taxon>
        <taxon>Sar</taxon>
        <taxon>Alveolata</taxon>
        <taxon>Dinophyceae</taxon>
        <taxon>Suessiales</taxon>
        <taxon>Symbiodiniaceae</taxon>
        <taxon>Symbiodinium</taxon>
    </lineage>
</organism>
<name>A0A813BSH5_9DINO</name>
<gene>
    <name evidence="2" type="ORF">SNEC2469_LOCUS31699</name>
</gene>
<feature type="non-terminal residue" evidence="2">
    <location>
        <position position="1"/>
    </location>
</feature>
<proteinExistence type="predicted"/>
<evidence type="ECO:0000313" key="3">
    <source>
        <dbReference type="Proteomes" id="UP000601435"/>
    </source>
</evidence>
<dbReference type="Proteomes" id="UP000601435">
    <property type="component" value="Unassembled WGS sequence"/>
</dbReference>
<dbReference type="OrthoDB" id="446075at2759"/>
<sequence length="127" mass="13915">DLERNEAATSTAVKRFLRFFTTDAGKKEAYFKKLARFSARLYLFAFEGLEAITALNNPKVMAAGTGAGDVWDVGQKGGYDTAWGNDEEEDDEEMQKPNPPPKKHRPAASLKPAAAHDALASDDEPIQ</sequence>
<feature type="region of interest" description="Disordered" evidence="1">
    <location>
        <begin position="76"/>
        <end position="127"/>
    </location>
</feature>